<dbReference type="CDD" id="cd12797">
    <property type="entry name" value="M23_peptidase"/>
    <property type="match status" value="1"/>
</dbReference>
<proteinExistence type="predicted"/>
<dbReference type="InterPro" id="IPR016047">
    <property type="entry name" value="M23ase_b-sheet_dom"/>
</dbReference>
<name>A0A2A2G706_9BACT</name>
<reference evidence="2 3" key="1">
    <citation type="submission" date="2017-08" db="EMBL/GenBank/DDBJ databases">
        <title>Aliifodinibius alkalisoli sp. nov., isolated from saline alkaline soil.</title>
        <authorList>
            <person name="Liu D."/>
            <person name="Zhang G."/>
        </authorList>
    </citation>
    <scope>NUCLEOTIDE SEQUENCE [LARGE SCALE GENOMIC DNA]</scope>
    <source>
        <strain evidence="2 3">WN023</strain>
    </source>
</reference>
<comment type="caution">
    <text evidence="2">The sequence shown here is derived from an EMBL/GenBank/DDBJ whole genome shotgun (WGS) entry which is preliminary data.</text>
</comment>
<protein>
    <submittedName>
        <fullName evidence="2">Peptidase M23</fullName>
    </submittedName>
</protein>
<dbReference type="InterPro" id="IPR050570">
    <property type="entry name" value="Cell_wall_metabolism_enzyme"/>
</dbReference>
<gene>
    <name evidence="2" type="ORF">CK503_10325</name>
</gene>
<accession>A0A2A2G706</accession>
<dbReference type="Gene3D" id="2.70.70.10">
    <property type="entry name" value="Glucose Permease (Domain IIA)"/>
    <property type="match status" value="1"/>
</dbReference>
<keyword evidence="3" id="KW-1185">Reference proteome</keyword>
<evidence type="ECO:0000313" key="2">
    <source>
        <dbReference type="EMBL" id="PAU93546.1"/>
    </source>
</evidence>
<dbReference type="Pfam" id="PF01551">
    <property type="entry name" value="Peptidase_M23"/>
    <property type="match status" value="1"/>
</dbReference>
<organism evidence="2 3">
    <name type="scientific">Fodinibius salipaludis</name>
    <dbReference type="NCBI Taxonomy" id="2032627"/>
    <lineage>
        <taxon>Bacteria</taxon>
        <taxon>Pseudomonadati</taxon>
        <taxon>Balneolota</taxon>
        <taxon>Balneolia</taxon>
        <taxon>Balneolales</taxon>
        <taxon>Balneolaceae</taxon>
        <taxon>Fodinibius</taxon>
    </lineage>
</organism>
<dbReference type="GO" id="GO:0004222">
    <property type="term" value="F:metalloendopeptidase activity"/>
    <property type="evidence" value="ECO:0007669"/>
    <property type="project" value="TreeGrafter"/>
</dbReference>
<dbReference type="SUPFAM" id="SSF51261">
    <property type="entry name" value="Duplicated hybrid motif"/>
    <property type="match status" value="1"/>
</dbReference>
<dbReference type="OrthoDB" id="9801052at2"/>
<dbReference type="InterPro" id="IPR011055">
    <property type="entry name" value="Dup_hybrid_motif"/>
</dbReference>
<evidence type="ECO:0000259" key="1">
    <source>
        <dbReference type="Pfam" id="PF01551"/>
    </source>
</evidence>
<dbReference type="PANTHER" id="PTHR21666:SF270">
    <property type="entry name" value="MUREIN HYDROLASE ACTIVATOR ENVC"/>
    <property type="match status" value="1"/>
</dbReference>
<dbReference type="AlphaFoldDB" id="A0A2A2G706"/>
<dbReference type="PANTHER" id="PTHR21666">
    <property type="entry name" value="PEPTIDASE-RELATED"/>
    <property type="match status" value="1"/>
</dbReference>
<dbReference type="EMBL" id="NSKE01000007">
    <property type="protein sequence ID" value="PAU93546.1"/>
    <property type="molecule type" value="Genomic_DNA"/>
</dbReference>
<dbReference type="Proteomes" id="UP000218831">
    <property type="component" value="Unassembled WGS sequence"/>
</dbReference>
<feature type="domain" description="M23ase beta-sheet core" evidence="1">
    <location>
        <begin position="65"/>
        <end position="164"/>
    </location>
</feature>
<sequence length="198" mass="22494">MNTYSDYNFGKVMDYPDNRDALYLFDFSQGYDADFIRSKEWGIGKYNEKRSNMYLESMFHNERNVHMGIDIWTQTGAPVFSFWDGEVAYIQNNDQPGDYGPTIVIKYELNDSPLYALYGHLSEEALEMVSVGEAIKKGQKIATLGSQGVNGGWAPHLHFQLSVEDPQEADMPGVVAPENREEALQTFPDPRIVLGDLY</sequence>
<evidence type="ECO:0000313" key="3">
    <source>
        <dbReference type="Proteomes" id="UP000218831"/>
    </source>
</evidence>
<dbReference type="RefSeq" id="WP_095606737.1">
    <property type="nucleotide sequence ID" value="NZ_NSKE01000007.1"/>
</dbReference>